<name>X1MBU5_9ZZZZ</name>
<proteinExistence type="predicted"/>
<accession>X1MBU5</accession>
<comment type="caution">
    <text evidence="1">The sequence shown here is derived from an EMBL/GenBank/DDBJ whole genome shotgun (WGS) entry which is preliminary data.</text>
</comment>
<feature type="non-terminal residue" evidence="1">
    <location>
        <position position="1"/>
    </location>
</feature>
<evidence type="ECO:0000313" key="1">
    <source>
        <dbReference type="EMBL" id="GAI15556.1"/>
    </source>
</evidence>
<dbReference type="AlphaFoldDB" id="X1MBU5"/>
<protein>
    <submittedName>
        <fullName evidence="1">Uncharacterized protein</fullName>
    </submittedName>
</protein>
<gene>
    <name evidence="1" type="ORF">S06H3_16228</name>
</gene>
<dbReference type="EMBL" id="BARV01008020">
    <property type="protein sequence ID" value="GAI15556.1"/>
    <property type="molecule type" value="Genomic_DNA"/>
</dbReference>
<reference evidence="1" key="1">
    <citation type="journal article" date="2014" name="Front. Microbiol.">
        <title>High frequency of phylogenetically diverse reductive dehalogenase-homologous genes in deep subseafloor sedimentary metagenomes.</title>
        <authorList>
            <person name="Kawai M."/>
            <person name="Futagami T."/>
            <person name="Toyoda A."/>
            <person name="Takaki Y."/>
            <person name="Nishi S."/>
            <person name="Hori S."/>
            <person name="Arai W."/>
            <person name="Tsubouchi T."/>
            <person name="Morono Y."/>
            <person name="Uchiyama I."/>
            <person name="Ito T."/>
            <person name="Fujiyama A."/>
            <person name="Inagaki F."/>
            <person name="Takami H."/>
        </authorList>
    </citation>
    <scope>NUCLEOTIDE SEQUENCE</scope>
    <source>
        <strain evidence="1">Expedition CK06-06</strain>
    </source>
</reference>
<sequence>VERVVNCGNILKENNFKKRVNFILSEKDKPFFEIIYQKRNLFVHSHNIDRISQLDRNFIKNIAERLLLFLLDPPFKINNLTELGYVMDNIKSDLRTTKSKISLLSKIKKHKIKHGTKTNP</sequence>
<organism evidence="1">
    <name type="scientific">marine sediment metagenome</name>
    <dbReference type="NCBI Taxonomy" id="412755"/>
    <lineage>
        <taxon>unclassified sequences</taxon>
        <taxon>metagenomes</taxon>
        <taxon>ecological metagenomes</taxon>
    </lineage>
</organism>